<protein>
    <recommendedName>
        <fullName evidence="9">DDE Tnp4 domain-containing protein</fullName>
    </recommendedName>
</protein>
<dbReference type="InterPro" id="IPR027806">
    <property type="entry name" value="HARBI1_dom"/>
</dbReference>
<comment type="cofactor">
    <cofactor evidence="1">
        <name>a divalent metal cation</name>
        <dbReference type="ChEBI" id="CHEBI:60240"/>
    </cofactor>
</comment>
<evidence type="ECO:0000256" key="2">
    <source>
        <dbReference type="ARBA" id="ARBA00004123"/>
    </source>
</evidence>
<dbReference type="EMBL" id="BFEA01000363">
    <property type="protein sequence ID" value="GBG81015.1"/>
    <property type="molecule type" value="Genomic_DNA"/>
</dbReference>
<evidence type="ECO:0000256" key="1">
    <source>
        <dbReference type="ARBA" id="ARBA00001968"/>
    </source>
</evidence>
<dbReference type="Proteomes" id="UP000265515">
    <property type="component" value="Unassembled WGS sequence"/>
</dbReference>
<evidence type="ECO:0000256" key="5">
    <source>
        <dbReference type="ARBA" id="ARBA00022723"/>
    </source>
</evidence>
<comment type="similarity">
    <text evidence="3">Belongs to the HARBI1 family.</text>
</comment>
<evidence type="ECO:0000259" key="9">
    <source>
        <dbReference type="Pfam" id="PF13359"/>
    </source>
</evidence>
<dbReference type="GO" id="GO:0016787">
    <property type="term" value="F:hydrolase activity"/>
    <property type="evidence" value="ECO:0007669"/>
    <property type="project" value="UniProtKB-KW"/>
</dbReference>
<reference evidence="10 11" key="1">
    <citation type="journal article" date="2018" name="Cell">
        <title>The Chara Genome: Secondary Complexity and Implications for Plant Terrestrialization.</title>
        <authorList>
            <person name="Nishiyama T."/>
            <person name="Sakayama H."/>
            <person name="Vries J.D."/>
            <person name="Buschmann H."/>
            <person name="Saint-Marcoux D."/>
            <person name="Ullrich K.K."/>
            <person name="Haas F.B."/>
            <person name="Vanderstraeten L."/>
            <person name="Becker D."/>
            <person name="Lang D."/>
            <person name="Vosolsobe S."/>
            <person name="Rombauts S."/>
            <person name="Wilhelmsson P.K.I."/>
            <person name="Janitza P."/>
            <person name="Kern R."/>
            <person name="Heyl A."/>
            <person name="Rumpler F."/>
            <person name="Villalobos L.I.A.C."/>
            <person name="Clay J.M."/>
            <person name="Skokan R."/>
            <person name="Toyoda A."/>
            <person name="Suzuki Y."/>
            <person name="Kagoshima H."/>
            <person name="Schijlen E."/>
            <person name="Tajeshwar N."/>
            <person name="Catarino B."/>
            <person name="Hetherington A.J."/>
            <person name="Saltykova A."/>
            <person name="Bonnot C."/>
            <person name="Breuninger H."/>
            <person name="Symeonidi A."/>
            <person name="Radhakrishnan G.V."/>
            <person name="Van Nieuwerburgh F."/>
            <person name="Deforce D."/>
            <person name="Chang C."/>
            <person name="Karol K.G."/>
            <person name="Hedrich R."/>
            <person name="Ulvskov P."/>
            <person name="Glockner G."/>
            <person name="Delwiche C.F."/>
            <person name="Petrasek J."/>
            <person name="Van de Peer Y."/>
            <person name="Friml J."/>
            <person name="Beilby M."/>
            <person name="Dolan L."/>
            <person name="Kohara Y."/>
            <person name="Sugano S."/>
            <person name="Fujiyama A."/>
            <person name="Delaux P.-M."/>
            <person name="Quint M."/>
            <person name="TheiBen G."/>
            <person name="Hagemann M."/>
            <person name="Harholt J."/>
            <person name="Dunand C."/>
            <person name="Zachgo S."/>
            <person name="Langdale J."/>
            <person name="Maumus F."/>
            <person name="Straeten D.V.D."/>
            <person name="Gould S.B."/>
            <person name="Rensing S.A."/>
        </authorList>
    </citation>
    <scope>NUCLEOTIDE SEQUENCE [LARGE SCALE GENOMIC DNA]</scope>
    <source>
        <strain evidence="10 11">S276</strain>
    </source>
</reference>
<evidence type="ECO:0000256" key="8">
    <source>
        <dbReference type="SAM" id="MobiDB-lite"/>
    </source>
</evidence>
<proteinExistence type="inferred from homology"/>
<evidence type="ECO:0000256" key="4">
    <source>
        <dbReference type="ARBA" id="ARBA00022722"/>
    </source>
</evidence>
<feature type="region of interest" description="Disordered" evidence="8">
    <location>
        <begin position="481"/>
        <end position="502"/>
    </location>
</feature>
<feature type="compositionally biased region" description="Acidic residues" evidence="8">
    <location>
        <begin position="481"/>
        <end position="491"/>
    </location>
</feature>
<dbReference type="Gramene" id="GBG81015">
    <property type="protein sequence ID" value="GBG81015"/>
    <property type="gene ID" value="CBR_g31571"/>
</dbReference>
<sequence length="560" mass="62465">MAAGVCRRPFGFGSGTTDRWRSLRHCNAIASRVVGRVVAICVQRLKVLDRVAMEAGFGDGDGDMPDMYAAMELDSGPGSCAAGACSDAIVEWDDMLFMLVFVIIQWMKQRNEAAMTVIEAAASLPLWDPGMPVVLALLTYGVGHNLHLLHAALSPIHKRGESSGRIWVLDRSGGVWKDLQRVGRRHDKIFKRFCRLPRPVFEDVLRRIAPHIQRATTNWRQPLPAEHKFACALIRWATGGFYRQSAHGLGMGLASALRSNEDVADAIIREYGDVISFSRGRRLQETLDAFERKGFPGCVGAIDFTHLYIEKPRKERGECYYDRTGQFSVIAQVVCDQECRILDVYVGCPGSNHDSRVLRLSPLYSDAQNCLGVFSVGAHTLNEGTRIGRYVLGDAGFPCLSWLITPVPTRGRTADGVTFNDSHSAARSVIERTFGILKVVWRNFIRRQIGNLKTLCKEFMAVCILHNILLDHNVDADELCTSDGDDSDDDNPPPRPLPPRNLVVRRRRRQTFHDSTDESYGSEEGAECRSRLVTHVVHHVRVHGAPQRAPWCRVGARVQA</sequence>
<comment type="caution">
    <text evidence="10">The sequence shown here is derived from an EMBL/GenBank/DDBJ whole genome shotgun (WGS) entry which is preliminary data.</text>
</comment>
<dbReference type="Pfam" id="PF13359">
    <property type="entry name" value="DDE_Tnp_4"/>
    <property type="match status" value="1"/>
</dbReference>
<evidence type="ECO:0000313" key="10">
    <source>
        <dbReference type="EMBL" id="GBG81015.1"/>
    </source>
</evidence>
<organism evidence="10 11">
    <name type="scientific">Chara braunii</name>
    <name type="common">Braun's stonewort</name>
    <dbReference type="NCBI Taxonomy" id="69332"/>
    <lineage>
        <taxon>Eukaryota</taxon>
        <taxon>Viridiplantae</taxon>
        <taxon>Streptophyta</taxon>
        <taxon>Charophyceae</taxon>
        <taxon>Charales</taxon>
        <taxon>Characeae</taxon>
        <taxon>Chara</taxon>
    </lineage>
</organism>
<dbReference type="PANTHER" id="PTHR22930">
    <property type="match status" value="1"/>
</dbReference>
<keyword evidence="4" id="KW-0540">Nuclease</keyword>
<dbReference type="GO" id="GO:0005634">
    <property type="term" value="C:nucleus"/>
    <property type="evidence" value="ECO:0007669"/>
    <property type="project" value="UniProtKB-SubCell"/>
</dbReference>
<evidence type="ECO:0000256" key="7">
    <source>
        <dbReference type="ARBA" id="ARBA00023242"/>
    </source>
</evidence>
<dbReference type="GO" id="GO:0004518">
    <property type="term" value="F:nuclease activity"/>
    <property type="evidence" value="ECO:0007669"/>
    <property type="project" value="UniProtKB-KW"/>
</dbReference>
<comment type="subcellular location">
    <subcellularLocation>
        <location evidence="2">Nucleus</location>
    </subcellularLocation>
</comment>
<evidence type="ECO:0000256" key="3">
    <source>
        <dbReference type="ARBA" id="ARBA00006958"/>
    </source>
</evidence>
<dbReference type="OrthoDB" id="1430397at2759"/>
<gene>
    <name evidence="10" type="ORF">CBR_g31571</name>
</gene>
<keyword evidence="11" id="KW-1185">Reference proteome</keyword>
<dbReference type="InterPro" id="IPR045249">
    <property type="entry name" value="HARBI1-like"/>
</dbReference>
<keyword evidence="7" id="KW-0539">Nucleus</keyword>
<dbReference type="GO" id="GO:0046872">
    <property type="term" value="F:metal ion binding"/>
    <property type="evidence" value="ECO:0007669"/>
    <property type="project" value="UniProtKB-KW"/>
</dbReference>
<feature type="domain" description="DDE Tnp4" evidence="9">
    <location>
        <begin position="302"/>
        <end position="467"/>
    </location>
</feature>
<keyword evidence="5" id="KW-0479">Metal-binding</keyword>
<evidence type="ECO:0000313" key="11">
    <source>
        <dbReference type="Proteomes" id="UP000265515"/>
    </source>
</evidence>
<name>A0A388LFC6_CHABU</name>
<accession>A0A388LFC6</accession>
<evidence type="ECO:0000256" key="6">
    <source>
        <dbReference type="ARBA" id="ARBA00022801"/>
    </source>
</evidence>
<dbReference type="AlphaFoldDB" id="A0A388LFC6"/>
<keyword evidence="6" id="KW-0378">Hydrolase</keyword>